<keyword evidence="2" id="KW-1185">Reference proteome</keyword>
<dbReference type="Proteomes" id="UP000499080">
    <property type="component" value="Unassembled WGS sequence"/>
</dbReference>
<evidence type="ECO:0000313" key="2">
    <source>
        <dbReference type="Proteomes" id="UP000499080"/>
    </source>
</evidence>
<proteinExistence type="predicted"/>
<dbReference type="AlphaFoldDB" id="A0A4Y2BA99"/>
<organism evidence="1 2">
    <name type="scientific">Araneus ventricosus</name>
    <name type="common">Orbweaver spider</name>
    <name type="synonym">Epeira ventricosa</name>
    <dbReference type="NCBI Taxonomy" id="182803"/>
    <lineage>
        <taxon>Eukaryota</taxon>
        <taxon>Metazoa</taxon>
        <taxon>Ecdysozoa</taxon>
        <taxon>Arthropoda</taxon>
        <taxon>Chelicerata</taxon>
        <taxon>Arachnida</taxon>
        <taxon>Araneae</taxon>
        <taxon>Araneomorphae</taxon>
        <taxon>Entelegynae</taxon>
        <taxon>Araneoidea</taxon>
        <taxon>Araneidae</taxon>
        <taxon>Araneus</taxon>
    </lineage>
</organism>
<comment type="caution">
    <text evidence="1">The sequence shown here is derived from an EMBL/GenBank/DDBJ whole genome shotgun (WGS) entry which is preliminary data.</text>
</comment>
<sequence>MWETPRGGAEPTISASEIRRLRAGIYMMDAYKEMRSAGRILLTDYSPEFENLLRDWSLKSGAAIESSVLAIGDSRIILGQMNSPGILANRTFRNM</sequence>
<evidence type="ECO:0000313" key="1">
    <source>
        <dbReference type="EMBL" id="GBL88349.1"/>
    </source>
</evidence>
<accession>A0A4Y2BA99</accession>
<gene>
    <name evidence="1" type="ORF">AVEN_103013_1</name>
</gene>
<protein>
    <submittedName>
        <fullName evidence="1">Uncharacterized protein</fullName>
    </submittedName>
</protein>
<dbReference type="EMBL" id="BGPR01000059">
    <property type="protein sequence ID" value="GBL88349.1"/>
    <property type="molecule type" value="Genomic_DNA"/>
</dbReference>
<reference evidence="1 2" key="1">
    <citation type="journal article" date="2019" name="Sci. Rep.">
        <title>Orb-weaving spider Araneus ventricosus genome elucidates the spidroin gene catalogue.</title>
        <authorList>
            <person name="Kono N."/>
            <person name="Nakamura H."/>
            <person name="Ohtoshi R."/>
            <person name="Moran D.A.P."/>
            <person name="Shinohara A."/>
            <person name="Yoshida Y."/>
            <person name="Fujiwara M."/>
            <person name="Mori M."/>
            <person name="Tomita M."/>
            <person name="Arakawa K."/>
        </authorList>
    </citation>
    <scope>NUCLEOTIDE SEQUENCE [LARGE SCALE GENOMIC DNA]</scope>
</reference>
<name>A0A4Y2BA99_ARAVE</name>